<dbReference type="Gene3D" id="3.40.10.10">
    <property type="entry name" value="DNA Methylphosphotriester Repair Domain"/>
    <property type="match status" value="1"/>
</dbReference>
<keyword evidence="8" id="KW-0804">Transcription</keyword>
<dbReference type="SUPFAM" id="SSF57884">
    <property type="entry name" value="Ada DNA repair protein, N-terminal domain (N-Ada 10)"/>
    <property type="match status" value="1"/>
</dbReference>
<dbReference type="PANTHER" id="PTHR10815">
    <property type="entry name" value="METHYLATED-DNA--PROTEIN-CYSTEINE METHYLTRANSFERASE"/>
    <property type="match status" value="1"/>
</dbReference>
<dbReference type="InterPro" id="IPR018060">
    <property type="entry name" value="HTH_AraC"/>
</dbReference>
<sequence length="366" mass="39764">MDKMNVMTITPSAPQAATTVNDPRWAAVQARDGSFDGQFFYSVKTTGVYCRPSCGARLARPENVAFYDTTEDAERAGFRPCNRCKPGESPLAEQHAEMIADLCRFIESAGQAPTLDELAERVGMSNWHLHRIFKAVTGLTPKAWAMAHRAHRVRQALGRNDTVTDAIYDAGYNANSRFYEESDDVLGMTPSAFKAGGADTDIRFAIGQCSLGAILVARSERGVCAIELGEDPDRLARELQDRFPQARLIGDDPAFDRLVAQVVGFVEAPGRGLDLPLDVRGTAFQQRVWQALRAVPAGATVSYSEIAGRIGAPTAQRAVAQACGANTLAVAIPCHRVVRNDGALSGYRWGVERKRALLEREHEGAA</sequence>
<keyword evidence="9" id="KW-0234">DNA repair</keyword>
<dbReference type="Gene3D" id="1.10.10.60">
    <property type="entry name" value="Homeodomain-like"/>
    <property type="match status" value="1"/>
</dbReference>
<dbReference type="InterPro" id="IPR009057">
    <property type="entry name" value="Homeodomain-like_sf"/>
</dbReference>
<dbReference type="EMBL" id="JBBKZV010000040">
    <property type="protein sequence ID" value="MEJ8826768.1"/>
    <property type="molecule type" value="Genomic_DNA"/>
</dbReference>
<dbReference type="Gene3D" id="3.30.160.70">
    <property type="entry name" value="Methylated DNA-protein cysteine methyltransferase domain"/>
    <property type="match status" value="1"/>
</dbReference>
<dbReference type="GO" id="GO:0008168">
    <property type="term" value="F:methyltransferase activity"/>
    <property type="evidence" value="ECO:0007669"/>
    <property type="project" value="UniProtKB-KW"/>
</dbReference>
<evidence type="ECO:0000256" key="10">
    <source>
        <dbReference type="ARBA" id="ARBA00049348"/>
    </source>
</evidence>
<dbReference type="NCBIfam" id="NF011964">
    <property type="entry name" value="PRK15435.1"/>
    <property type="match status" value="1"/>
</dbReference>
<reference evidence="12 13" key="1">
    <citation type="submission" date="2024-03" db="EMBL/GenBank/DDBJ databases">
        <title>Novel species of the genus Variovorax.</title>
        <authorList>
            <person name="Liu Q."/>
            <person name="Xin Y.-H."/>
        </authorList>
    </citation>
    <scope>NUCLEOTIDE SEQUENCE [LARGE SCALE GENOMIC DNA]</scope>
    <source>
        <strain evidence="12 13">KACC 18501</strain>
    </source>
</reference>
<dbReference type="InterPro" id="IPR036217">
    <property type="entry name" value="MethylDNA_cys_MeTrfase_DNAb"/>
</dbReference>
<dbReference type="SUPFAM" id="SSF46689">
    <property type="entry name" value="Homeodomain-like"/>
    <property type="match status" value="1"/>
</dbReference>
<comment type="cofactor">
    <cofactor evidence="2">
        <name>Zn(2+)</name>
        <dbReference type="ChEBI" id="CHEBI:29105"/>
    </cofactor>
</comment>
<evidence type="ECO:0000256" key="9">
    <source>
        <dbReference type="ARBA" id="ARBA00023204"/>
    </source>
</evidence>
<comment type="catalytic activity">
    <reaction evidence="10">
        <text>a 6-O-methyl-2'-deoxyguanosine in DNA + L-cysteinyl-[protein] = S-methyl-L-cysteinyl-[protein] + a 2'-deoxyguanosine in DNA</text>
        <dbReference type="Rhea" id="RHEA:24000"/>
        <dbReference type="Rhea" id="RHEA-COMP:10131"/>
        <dbReference type="Rhea" id="RHEA-COMP:10132"/>
        <dbReference type="Rhea" id="RHEA-COMP:11367"/>
        <dbReference type="Rhea" id="RHEA-COMP:11368"/>
        <dbReference type="ChEBI" id="CHEBI:29950"/>
        <dbReference type="ChEBI" id="CHEBI:82612"/>
        <dbReference type="ChEBI" id="CHEBI:85445"/>
        <dbReference type="ChEBI" id="CHEBI:85448"/>
        <dbReference type="EC" id="2.1.1.63"/>
    </reaction>
</comment>
<evidence type="ECO:0000256" key="6">
    <source>
        <dbReference type="ARBA" id="ARBA00023015"/>
    </source>
</evidence>
<gene>
    <name evidence="12" type="primary">ada</name>
    <name evidence="12" type="ORF">WKW80_32975</name>
</gene>
<dbReference type="SMART" id="SM00342">
    <property type="entry name" value="HTH_ARAC"/>
    <property type="match status" value="1"/>
</dbReference>
<dbReference type="InterPro" id="IPR036631">
    <property type="entry name" value="MGMT_N_sf"/>
</dbReference>
<dbReference type="InterPro" id="IPR016221">
    <property type="entry name" value="Bifunct_regulatory_prot_Ada"/>
</dbReference>
<dbReference type="Gene3D" id="1.10.10.10">
    <property type="entry name" value="Winged helix-like DNA-binding domain superfamily/Winged helix DNA-binding domain"/>
    <property type="match status" value="1"/>
</dbReference>
<protein>
    <submittedName>
        <fullName evidence="12">Bifunctional DNA-binding transcriptional regulator/O6-methylguanine-DNA methyltransferase Ada</fullName>
        <ecNumber evidence="12">2.1.1.-</ecNumber>
    </submittedName>
</protein>
<name>A0ABU8WA11_9BURK</name>
<keyword evidence="5" id="KW-0227">DNA damage</keyword>
<dbReference type="SUPFAM" id="SSF46767">
    <property type="entry name" value="Methylated DNA-protein cysteine methyltransferase, C-terminal domain"/>
    <property type="match status" value="1"/>
</dbReference>
<dbReference type="InterPro" id="IPR035451">
    <property type="entry name" value="Ada-like_dom_sf"/>
</dbReference>
<keyword evidence="3 12" id="KW-0489">Methyltransferase</keyword>
<dbReference type="Pfam" id="PF02805">
    <property type="entry name" value="Ada_Zn_binding"/>
    <property type="match status" value="1"/>
</dbReference>
<dbReference type="InterPro" id="IPR014048">
    <property type="entry name" value="MethylDNA_cys_MeTrfase_DNA-bd"/>
</dbReference>
<evidence type="ECO:0000256" key="1">
    <source>
        <dbReference type="ARBA" id="ARBA00001286"/>
    </source>
</evidence>
<dbReference type="InterPro" id="IPR036388">
    <property type="entry name" value="WH-like_DNA-bd_sf"/>
</dbReference>
<dbReference type="Pfam" id="PF12833">
    <property type="entry name" value="HTH_18"/>
    <property type="match status" value="1"/>
</dbReference>
<keyword evidence="13" id="KW-1185">Reference proteome</keyword>
<dbReference type="PANTHER" id="PTHR10815:SF14">
    <property type="entry name" value="BIFUNCTIONAL TRANSCRIPTIONAL ACTIVATOR_DNA REPAIR ENZYME ADA"/>
    <property type="match status" value="1"/>
</dbReference>
<dbReference type="InterPro" id="IPR001497">
    <property type="entry name" value="MethylDNA_cys_MeTrfase_AS"/>
</dbReference>
<keyword evidence="12" id="KW-0238">DNA-binding</keyword>
<dbReference type="CDD" id="cd06445">
    <property type="entry name" value="ATase"/>
    <property type="match status" value="1"/>
</dbReference>
<dbReference type="PROSITE" id="PS01124">
    <property type="entry name" value="HTH_ARAC_FAMILY_2"/>
    <property type="match status" value="1"/>
</dbReference>
<comment type="caution">
    <text evidence="12">The sequence shown here is derived from an EMBL/GenBank/DDBJ whole genome shotgun (WGS) entry which is preliminary data.</text>
</comment>
<dbReference type="PROSITE" id="PS00374">
    <property type="entry name" value="MGMT"/>
    <property type="match status" value="1"/>
</dbReference>
<evidence type="ECO:0000256" key="3">
    <source>
        <dbReference type="ARBA" id="ARBA00022603"/>
    </source>
</evidence>
<accession>A0ABU8WA11</accession>
<dbReference type="GO" id="GO:0003677">
    <property type="term" value="F:DNA binding"/>
    <property type="evidence" value="ECO:0007669"/>
    <property type="project" value="UniProtKB-KW"/>
</dbReference>
<dbReference type="InterPro" id="IPR004026">
    <property type="entry name" value="Ada_DNA_repair_Zn-bd"/>
</dbReference>
<dbReference type="Pfam" id="PF01035">
    <property type="entry name" value="DNA_binding_1"/>
    <property type="match status" value="1"/>
</dbReference>
<evidence type="ECO:0000256" key="2">
    <source>
        <dbReference type="ARBA" id="ARBA00001947"/>
    </source>
</evidence>
<evidence type="ECO:0000256" key="8">
    <source>
        <dbReference type="ARBA" id="ARBA00023163"/>
    </source>
</evidence>
<keyword evidence="7" id="KW-0010">Activator</keyword>
<dbReference type="InterPro" id="IPR008332">
    <property type="entry name" value="MethylG_MeTrfase_N"/>
</dbReference>
<evidence type="ECO:0000313" key="12">
    <source>
        <dbReference type="EMBL" id="MEJ8826768.1"/>
    </source>
</evidence>
<evidence type="ECO:0000256" key="7">
    <source>
        <dbReference type="ARBA" id="ARBA00023159"/>
    </source>
</evidence>
<dbReference type="Pfam" id="PF02870">
    <property type="entry name" value="Methyltransf_1N"/>
    <property type="match status" value="1"/>
</dbReference>
<evidence type="ECO:0000256" key="4">
    <source>
        <dbReference type="ARBA" id="ARBA00022679"/>
    </source>
</evidence>
<feature type="domain" description="HTH araC/xylS-type" evidence="11">
    <location>
        <begin position="100"/>
        <end position="196"/>
    </location>
</feature>
<proteinExistence type="predicted"/>
<dbReference type="PIRSF" id="PIRSF000409">
    <property type="entry name" value="Ada"/>
    <property type="match status" value="1"/>
</dbReference>
<dbReference type="NCBIfam" id="TIGR00589">
    <property type="entry name" value="ogt"/>
    <property type="match status" value="1"/>
</dbReference>
<evidence type="ECO:0000259" key="11">
    <source>
        <dbReference type="PROSITE" id="PS01124"/>
    </source>
</evidence>
<evidence type="ECO:0000256" key="5">
    <source>
        <dbReference type="ARBA" id="ARBA00022763"/>
    </source>
</evidence>
<dbReference type="SUPFAM" id="SSF53155">
    <property type="entry name" value="Methylated DNA-protein cysteine methyltransferase domain"/>
    <property type="match status" value="1"/>
</dbReference>
<dbReference type="Proteomes" id="UP001363010">
    <property type="component" value="Unassembled WGS sequence"/>
</dbReference>
<dbReference type="EC" id="2.1.1.-" evidence="12"/>
<evidence type="ECO:0000313" key="13">
    <source>
        <dbReference type="Proteomes" id="UP001363010"/>
    </source>
</evidence>
<keyword evidence="4 12" id="KW-0808">Transferase</keyword>
<keyword evidence="6" id="KW-0805">Transcription regulation</keyword>
<dbReference type="GO" id="GO:0032259">
    <property type="term" value="P:methylation"/>
    <property type="evidence" value="ECO:0007669"/>
    <property type="project" value="UniProtKB-KW"/>
</dbReference>
<comment type="catalytic activity">
    <reaction evidence="1">
        <text>a 4-O-methyl-thymidine in DNA + L-cysteinyl-[protein] = a thymidine in DNA + S-methyl-L-cysteinyl-[protein]</text>
        <dbReference type="Rhea" id="RHEA:53428"/>
        <dbReference type="Rhea" id="RHEA-COMP:10131"/>
        <dbReference type="Rhea" id="RHEA-COMP:10132"/>
        <dbReference type="Rhea" id="RHEA-COMP:13555"/>
        <dbReference type="Rhea" id="RHEA-COMP:13556"/>
        <dbReference type="ChEBI" id="CHEBI:29950"/>
        <dbReference type="ChEBI" id="CHEBI:82612"/>
        <dbReference type="ChEBI" id="CHEBI:137386"/>
        <dbReference type="ChEBI" id="CHEBI:137387"/>
        <dbReference type="EC" id="2.1.1.63"/>
    </reaction>
</comment>
<organism evidence="12 13">
    <name type="scientific">Variovorax humicola</name>
    <dbReference type="NCBI Taxonomy" id="1769758"/>
    <lineage>
        <taxon>Bacteria</taxon>
        <taxon>Pseudomonadati</taxon>
        <taxon>Pseudomonadota</taxon>
        <taxon>Betaproteobacteria</taxon>
        <taxon>Burkholderiales</taxon>
        <taxon>Comamonadaceae</taxon>
        <taxon>Variovorax</taxon>
    </lineage>
</organism>